<dbReference type="PANTHER" id="PTHR15107">
    <property type="entry name" value="RETINOBLASTOMA BINDING PROTEIN 8"/>
    <property type="match status" value="1"/>
</dbReference>
<reference evidence="7" key="1">
    <citation type="submission" date="2022-11" db="EMBL/GenBank/DDBJ databases">
        <authorList>
            <person name="Petersen C."/>
        </authorList>
    </citation>
    <scope>NUCLEOTIDE SEQUENCE</scope>
    <source>
        <strain evidence="7">IBT 23319</strain>
    </source>
</reference>
<feature type="domain" description="DNA endonuclease activator Ctp1 C-terminal" evidence="6">
    <location>
        <begin position="479"/>
        <end position="591"/>
    </location>
</feature>
<comment type="caution">
    <text evidence="7">The sequence shown here is derived from an EMBL/GenBank/DDBJ whole genome shotgun (WGS) entry which is preliminary data.</text>
</comment>
<dbReference type="RefSeq" id="XP_056495802.1">
    <property type="nucleotide sequence ID" value="XM_056648671.1"/>
</dbReference>
<keyword evidence="8" id="KW-1185">Reference proteome</keyword>
<feature type="compositionally biased region" description="Basic and acidic residues" evidence="5">
    <location>
        <begin position="359"/>
        <end position="395"/>
    </location>
</feature>
<gene>
    <name evidence="7" type="ORF">N7469_009766</name>
</gene>
<dbReference type="SUPFAM" id="SSF57997">
    <property type="entry name" value="Tropomyosin"/>
    <property type="match status" value="1"/>
</dbReference>
<protein>
    <submittedName>
        <fullName evidence="7">DNA repair protein Sae2/CtIP</fullName>
    </submittedName>
</protein>
<keyword evidence="2" id="KW-0227">DNA damage</keyword>
<dbReference type="GO" id="GO:0010792">
    <property type="term" value="P:DNA double-strand break processing involved in repair via single-strand annealing"/>
    <property type="evidence" value="ECO:0007669"/>
    <property type="project" value="TreeGrafter"/>
</dbReference>
<evidence type="ECO:0000256" key="1">
    <source>
        <dbReference type="ARBA" id="ARBA00004123"/>
    </source>
</evidence>
<evidence type="ECO:0000313" key="8">
    <source>
        <dbReference type="Proteomes" id="UP001147733"/>
    </source>
</evidence>
<name>A0A9W9TFW1_PENCI</name>
<feature type="region of interest" description="Disordered" evidence="5">
    <location>
        <begin position="566"/>
        <end position="587"/>
    </location>
</feature>
<feature type="coiled-coil region" evidence="4">
    <location>
        <begin position="23"/>
        <end position="78"/>
    </location>
</feature>
<feature type="region of interest" description="Disordered" evidence="5">
    <location>
        <begin position="229"/>
        <end position="450"/>
    </location>
</feature>
<dbReference type="GO" id="GO:0003684">
    <property type="term" value="F:damaged DNA binding"/>
    <property type="evidence" value="ECO:0007669"/>
    <property type="project" value="TreeGrafter"/>
</dbReference>
<dbReference type="GeneID" id="81387838"/>
<feature type="compositionally biased region" description="Basic and acidic residues" evidence="5">
    <location>
        <begin position="336"/>
        <end position="346"/>
    </location>
</feature>
<dbReference type="AlphaFoldDB" id="A0A9W9TFW1"/>
<dbReference type="InterPro" id="IPR033316">
    <property type="entry name" value="RBBP8-like"/>
</dbReference>
<evidence type="ECO:0000259" key="6">
    <source>
        <dbReference type="Pfam" id="PF08573"/>
    </source>
</evidence>
<sequence>MDILKELHSSIAETCEASFTSAYRDLESRISNLQKRAEEAEKNAAAALSAQQALESQNQELQSHLSALQEQLEQFESRPQDLELPKQFDNLEDEFAPTQVWATSHDDDEKWKKNIMKKYSALYSNLQTMTQGWSGLKTRVLQHKKKLRYVDKQLERNEFTLVLNGRPVTFRRARSSNEDIEINNAKNDPNPPLIGNQAVSFQSTLTTTNSPQHTPVNVKIEPESQPINLGDQISEDVSPDTLPPLPDIKSRKRRRVLSTNDSHPTENVSDEPVAVKNEPLSSSPSHNSIHSIGQHFPSTQDLDNIGHVVETPRKRKPQGEIDCGHQPDEQPTPTNLHRERSNDQLSREPSVLNQVNGNHRPERIPVPEPEGKKRKVWSERDLPSRIEDRADENHDNQANNRFSTPKARNGKSKEKSDTMATSSKQTRRQPKQIQTEETEQDSCPQIRPEDEPYRARPLEHLNLSHFKINPNYNQGMDFAYDTVVRKKDERKCLSGCTRPGCCGDRFRAMARLGGLPSKDSTEQQQEDDKLLEAYLGEERRSLDELNTEDRERLLTEAKARAIANQYGRHRHAHQRPRTPPGFWRTEMPSTQDLEADWEAASHLERDKIEERYREAMRPEGLWTFADE</sequence>
<evidence type="ECO:0000313" key="7">
    <source>
        <dbReference type="EMBL" id="KAJ5220879.1"/>
    </source>
</evidence>
<proteinExistence type="predicted"/>
<keyword evidence="3" id="KW-0539">Nucleus</keyword>
<dbReference type="Gene3D" id="1.10.287.1490">
    <property type="match status" value="1"/>
</dbReference>
<evidence type="ECO:0000256" key="2">
    <source>
        <dbReference type="ARBA" id="ARBA00022763"/>
    </source>
</evidence>
<evidence type="ECO:0000256" key="5">
    <source>
        <dbReference type="SAM" id="MobiDB-lite"/>
    </source>
</evidence>
<feature type="compositionally biased region" description="Polar residues" evidence="5">
    <location>
        <begin position="257"/>
        <end position="267"/>
    </location>
</feature>
<dbReference type="Proteomes" id="UP001147733">
    <property type="component" value="Unassembled WGS sequence"/>
</dbReference>
<feature type="compositionally biased region" description="Low complexity" evidence="5">
    <location>
        <begin position="281"/>
        <end position="292"/>
    </location>
</feature>
<accession>A0A9W9TFW1</accession>
<keyword evidence="4" id="KW-0175">Coiled coil</keyword>
<dbReference type="GO" id="GO:0005634">
    <property type="term" value="C:nucleus"/>
    <property type="evidence" value="ECO:0007669"/>
    <property type="project" value="UniProtKB-SubCell"/>
</dbReference>
<feature type="compositionally biased region" description="Basic and acidic residues" evidence="5">
    <location>
        <begin position="317"/>
        <end position="328"/>
    </location>
</feature>
<reference evidence="7" key="2">
    <citation type="journal article" date="2023" name="IMA Fungus">
        <title>Comparative genomic study of the Penicillium genus elucidates a diverse pangenome and 15 lateral gene transfer events.</title>
        <authorList>
            <person name="Petersen C."/>
            <person name="Sorensen T."/>
            <person name="Nielsen M.R."/>
            <person name="Sondergaard T.E."/>
            <person name="Sorensen J.L."/>
            <person name="Fitzpatrick D.A."/>
            <person name="Frisvad J.C."/>
            <person name="Nielsen K.L."/>
        </authorList>
    </citation>
    <scope>NUCLEOTIDE SEQUENCE</scope>
    <source>
        <strain evidence="7">IBT 23319</strain>
    </source>
</reference>
<organism evidence="7 8">
    <name type="scientific">Penicillium citrinum</name>
    <dbReference type="NCBI Taxonomy" id="5077"/>
    <lineage>
        <taxon>Eukaryota</taxon>
        <taxon>Fungi</taxon>
        <taxon>Dikarya</taxon>
        <taxon>Ascomycota</taxon>
        <taxon>Pezizomycotina</taxon>
        <taxon>Eurotiomycetes</taxon>
        <taxon>Eurotiomycetidae</taxon>
        <taxon>Eurotiales</taxon>
        <taxon>Aspergillaceae</taxon>
        <taxon>Penicillium</taxon>
    </lineage>
</organism>
<evidence type="ECO:0000256" key="4">
    <source>
        <dbReference type="SAM" id="Coils"/>
    </source>
</evidence>
<dbReference type="InterPro" id="IPR013882">
    <property type="entry name" value="Ctp1_C"/>
</dbReference>
<dbReference type="Pfam" id="PF08573">
    <property type="entry name" value="SAE2"/>
    <property type="match status" value="1"/>
</dbReference>
<dbReference type="OrthoDB" id="5801062at2759"/>
<comment type="subcellular location">
    <subcellularLocation>
        <location evidence="1">Nucleus</location>
    </subcellularLocation>
</comment>
<evidence type="ECO:0000256" key="3">
    <source>
        <dbReference type="ARBA" id="ARBA00023242"/>
    </source>
</evidence>
<feature type="compositionally biased region" description="Basic residues" evidence="5">
    <location>
        <begin position="567"/>
        <end position="576"/>
    </location>
</feature>
<dbReference type="PANTHER" id="PTHR15107:SF0">
    <property type="entry name" value="DNA ENDONUCLEASE ACTIVATOR CTP1 C-TERMINAL DOMAIN-CONTAINING PROTEIN"/>
    <property type="match status" value="1"/>
</dbReference>
<dbReference type="EMBL" id="JAPQKT010000009">
    <property type="protein sequence ID" value="KAJ5220879.1"/>
    <property type="molecule type" value="Genomic_DNA"/>
</dbReference>